<name>A0A8D8Z5S6_9HEMI</name>
<sequence>MLPTVIFRMSCVVLNSNPPPVTWGLSSVENPNLCNFQRPFSMEKLEESDVILKQGTSSYHNQLGITFSPKSVLVRSSSPSEGTDIQRYLIHSIGCLLGTPVIVKATTSIDHLVQ</sequence>
<protein>
    <submittedName>
        <fullName evidence="1">Uncharacterized protein</fullName>
    </submittedName>
</protein>
<organism evidence="1">
    <name type="scientific">Cacopsylla melanoneura</name>
    <dbReference type="NCBI Taxonomy" id="428564"/>
    <lineage>
        <taxon>Eukaryota</taxon>
        <taxon>Metazoa</taxon>
        <taxon>Ecdysozoa</taxon>
        <taxon>Arthropoda</taxon>
        <taxon>Hexapoda</taxon>
        <taxon>Insecta</taxon>
        <taxon>Pterygota</taxon>
        <taxon>Neoptera</taxon>
        <taxon>Paraneoptera</taxon>
        <taxon>Hemiptera</taxon>
        <taxon>Sternorrhyncha</taxon>
        <taxon>Psylloidea</taxon>
        <taxon>Psyllidae</taxon>
        <taxon>Psyllinae</taxon>
        <taxon>Cacopsylla</taxon>
    </lineage>
</organism>
<evidence type="ECO:0000313" key="1">
    <source>
        <dbReference type="EMBL" id="CAG6740446.1"/>
    </source>
</evidence>
<reference evidence="1" key="1">
    <citation type="submission" date="2021-05" db="EMBL/GenBank/DDBJ databases">
        <authorList>
            <person name="Alioto T."/>
            <person name="Alioto T."/>
            <person name="Gomez Garrido J."/>
        </authorList>
    </citation>
    <scope>NUCLEOTIDE SEQUENCE</scope>
</reference>
<dbReference type="AlphaFoldDB" id="A0A8D8Z5S6"/>
<dbReference type="EMBL" id="HBUF01419207">
    <property type="protein sequence ID" value="CAG6740446.1"/>
    <property type="molecule type" value="Transcribed_RNA"/>
</dbReference>
<proteinExistence type="predicted"/>
<accession>A0A8D8Z5S6</accession>